<dbReference type="OrthoDB" id="6284237at2759"/>
<gene>
    <name evidence="2" type="ORF">FGIG_00388</name>
</gene>
<accession>A0A504YE89</accession>
<sequence length="586" mass="64175">MPQYANFVIRAHSHSGTGSYTVLAHSLALFDTRHGSRFTSSLSSHDPFSGSLDERPLHLDRIEGTARGLLLDVIGLPVIDRVAMLTIIPSDRHSSSRRAPTTIAHNAISCAPLSEFWRTFCNVVRLWATTLPPNSSVVPLDTHDAFLVSLSSELRIVLVVDHLTLKMSARDSLPTTLSDNLLRFRLTRRCLACVLDSRLYMDSTLGADLLARLASLSIETTASVTFLTVGLMDDPGLMDSVSRLRRGLTHSLYASLADFVCPLGGSDKIALKHFLRGFLNELQSVARYLHVNTSFGRSSSSSVVIQRLQSYLTSHGIRRMYAVRLLRSICETKQPSTPPSLPRASATSKSRSQRLVTEHTARAPAALMEPGETGIQAISEPCLSTVADVDCDELVSSSSQSTHSEPDHSPPRSGTSTENVLSHDRVSWHSVPYSAVSNMMNDTLFGKLNVECNASQWDSILERVSDEVTSNIIRVTRRPSFSEGGGCQPGLLSVGPIFLEVKSTAGAITADRTTDLFEISLSEVMCAVKHSWRYHLLRVTWERGADGSPQLQVAPRITHTPDLATELRQHSPALKLCCAMLRVNPS</sequence>
<feature type="compositionally biased region" description="Polar residues" evidence="1">
    <location>
        <begin position="345"/>
        <end position="355"/>
    </location>
</feature>
<organism evidence="2 3">
    <name type="scientific">Fasciola gigantica</name>
    <name type="common">Giant liver fluke</name>
    <dbReference type="NCBI Taxonomy" id="46835"/>
    <lineage>
        <taxon>Eukaryota</taxon>
        <taxon>Metazoa</taxon>
        <taxon>Spiralia</taxon>
        <taxon>Lophotrochozoa</taxon>
        <taxon>Platyhelminthes</taxon>
        <taxon>Trematoda</taxon>
        <taxon>Digenea</taxon>
        <taxon>Plagiorchiida</taxon>
        <taxon>Echinostomata</taxon>
        <taxon>Echinostomatoidea</taxon>
        <taxon>Fasciolidae</taxon>
        <taxon>Fasciola</taxon>
    </lineage>
</organism>
<dbReference type="STRING" id="46835.A0A504YE89"/>
<proteinExistence type="predicted"/>
<feature type="region of interest" description="Disordered" evidence="1">
    <location>
        <begin position="333"/>
        <end position="371"/>
    </location>
</feature>
<dbReference type="Proteomes" id="UP000316759">
    <property type="component" value="Unassembled WGS sequence"/>
</dbReference>
<feature type="region of interest" description="Disordered" evidence="1">
    <location>
        <begin position="394"/>
        <end position="420"/>
    </location>
</feature>
<reference evidence="2 3" key="1">
    <citation type="submission" date="2019-04" db="EMBL/GenBank/DDBJ databases">
        <title>Annotation for the trematode Fasciola gigantica.</title>
        <authorList>
            <person name="Choi Y.-J."/>
        </authorList>
    </citation>
    <scope>NUCLEOTIDE SEQUENCE [LARGE SCALE GENOMIC DNA]</scope>
    <source>
        <strain evidence="2">Uganda_cow_1</strain>
    </source>
</reference>
<evidence type="ECO:0000256" key="1">
    <source>
        <dbReference type="SAM" id="MobiDB-lite"/>
    </source>
</evidence>
<comment type="caution">
    <text evidence="2">The sequence shown here is derived from an EMBL/GenBank/DDBJ whole genome shotgun (WGS) entry which is preliminary data.</text>
</comment>
<dbReference type="EMBL" id="SUNJ01011488">
    <property type="protein sequence ID" value="TPP58831.1"/>
    <property type="molecule type" value="Genomic_DNA"/>
</dbReference>
<evidence type="ECO:0000313" key="2">
    <source>
        <dbReference type="EMBL" id="TPP58831.1"/>
    </source>
</evidence>
<evidence type="ECO:0000313" key="3">
    <source>
        <dbReference type="Proteomes" id="UP000316759"/>
    </source>
</evidence>
<name>A0A504YE89_FASGI</name>
<dbReference type="AlphaFoldDB" id="A0A504YE89"/>
<keyword evidence="3" id="KW-1185">Reference proteome</keyword>
<protein>
    <submittedName>
        <fullName evidence="2">Uncharacterized protein</fullName>
    </submittedName>
</protein>